<evidence type="ECO:0000313" key="2">
    <source>
        <dbReference type="EMBL" id="KUM46006.1"/>
    </source>
</evidence>
<feature type="transmembrane region" description="Helical" evidence="1">
    <location>
        <begin position="50"/>
        <end position="72"/>
    </location>
</feature>
<protein>
    <submittedName>
        <fullName evidence="2">Uncharacterized protein</fullName>
    </submittedName>
</protein>
<sequence length="106" mass="11688">MPARSHSLVPGGCSLPLVSICLLSCYFYGVQGPALIGPLKWIFSELYYPLSISFLFATNLLGLAFIRFHILYCHGYIDLVLGQTTLTVSISTVILAISTFHFSWAL</sequence>
<accession>A0A101LVC4</accession>
<keyword evidence="2" id="KW-0496">Mitochondrion</keyword>
<dbReference type="EMBL" id="LKAM01000014">
    <property type="protein sequence ID" value="KUM46006.1"/>
    <property type="molecule type" value="Genomic_DNA"/>
</dbReference>
<evidence type="ECO:0000256" key="1">
    <source>
        <dbReference type="SAM" id="Phobius"/>
    </source>
</evidence>
<geneLocation type="mitochondrion" evidence="2"/>
<keyword evidence="1" id="KW-0812">Transmembrane</keyword>
<keyword evidence="1" id="KW-1133">Transmembrane helix</keyword>
<feature type="transmembrane region" description="Helical" evidence="1">
    <location>
        <begin position="84"/>
        <end position="104"/>
    </location>
</feature>
<feature type="transmembrane region" description="Helical" evidence="1">
    <location>
        <begin position="7"/>
        <end position="30"/>
    </location>
</feature>
<organism evidence="2">
    <name type="scientific">Picea glauca</name>
    <name type="common">White spruce</name>
    <name type="synonym">Pinus glauca</name>
    <dbReference type="NCBI Taxonomy" id="3330"/>
    <lineage>
        <taxon>Eukaryota</taxon>
        <taxon>Viridiplantae</taxon>
        <taxon>Streptophyta</taxon>
        <taxon>Embryophyta</taxon>
        <taxon>Tracheophyta</taxon>
        <taxon>Spermatophyta</taxon>
        <taxon>Pinopsida</taxon>
        <taxon>Pinidae</taxon>
        <taxon>Conifers I</taxon>
        <taxon>Pinales</taxon>
        <taxon>Pinaceae</taxon>
        <taxon>Picea</taxon>
    </lineage>
</organism>
<name>A0A101LVC4_PICGL</name>
<comment type="caution">
    <text evidence="2">The sequence shown here is derived from an EMBL/GenBank/DDBJ whole genome shotgun (WGS) entry which is preliminary data.</text>
</comment>
<proteinExistence type="predicted"/>
<reference evidence="2" key="1">
    <citation type="journal article" date="2015" name="Genome Biol. Evol.">
        <title>Organellar Genomes of White Spruce (Picea glauca): Assembly and Annotation.</title>
        <authorList>
            <person name="Jackman S.D."/>
            <person name="Warren R.L."/>
            <person name="Gibb E.A."/>
            <person name="Vandervalk B.P."/>
            <person name="Mohamadi H."/>
            <person name="Chu J."/>
            <person name="Raymond A."/>
            <person name="Pleasance S."/>
            <person name="Coope R."/>
            <person name="Wildung M.R."/>
            <person name="Ritland C.E."/>
            <person name="Bousquet J."/>
            <person name="Jones S.J."/>
            <person name="Bohlmann J."/>
            <person name="Birol I."/>
        </authorList>
    </citation>
    <scope>NUCLEOTIDE SEQUENCE [LARGE SCALE GENOMIC DNA]</scope>
    <source>
        <tissue evidence="2">Flushing bud</tissue>
    </source>
</reference>
<gene>
    <name evidence="2" type="ORF">ABT39_MTgene2109</name>
</gene>
<dbReference type="AlphaFoldDB" id="A0A101LVC4"/>
<keyword evidence="1" id="KW-0472">Membrane</keyword>